<protein>
    <submittedName>
        <fullName evidence="2">Uncharacterized protein</fullName>
    </submittedName>
</protein>
<accession>A9PCN4</accession>
<organism evidence="2">
    <name type="scientific">Populus trichocarpa</name>
    <name type="common">Western balsam poplar</name>
    <name type="synonym">Populus balsamifera subsp. trichocarpa</name>
    <dbReference type="NCBI Taxonomy" id="3694"/>
    <lineage>
        <taxon>Eukaryota</taxon>
        <taxon>Viridiplantae</taxon>
        <taxon>Streptophyta</taxon>
        <taxon>Embryophyta</taxon>
        <taxon>Tracheophyta</taxon>
        <taxon>Spermatophyta</taxon>
        <taxon>Magnoliopsida</taxon>
        <taxon>eudicotyledons</taxon>
        <taxon>Gunneridae</taxon>
        <taxon>Pentapetalae</taxon>
        <taxon>rosids</taxon>
        <taxon>fabids</taxon>
        <taxon>Malpighiales</taxon>
        <taxon>Salicaceae</taxon>
        <taxon>Saliceae</taxon>
        <taxon>Populus</taxon>
    </lineage>
</organism>
<keyword evidence="1" id="KW-0812">Transmembrane</keyword>
<sequence>MGFCFAYWPSLLCYYLFLLLYYFVNCGSFYCLKLCHWILI</sequence>
<reference evidence="2" key="1">
    <citation type="journal article" date="2008" name="BMC Genomics">
        <title>Analysis of 4,664 high-quality sequence-finished poplar full-length cDNA clones and their utility for the discovery of genes responding to insect feeding.</title>
        <authorList>
            <person name="Ralph S.G."/>
            <person name="Chun H.J."/>
            <person name="Cooper D."/>
            <person name="Kirkpatrick R."/>
            <person name="Kolosova N."/>
            <person name="Gunter L."/>
            <person name="Tuskan G.A."/>
            <person name="Douglas C.J."/>
            <person name="Holt R.A."/>
            <person name="Jones S.J."/>
            <person name="Marra M.A."/>
            <person name="Bohlmann J."/>
        </authorList>
    </citation>
    <scope>NUCLEOTIDE SEQUENCE</scope>
    <source>
        <tissue evidence="2">Phloem and cambium</tissue>
    </source>
</reference>
<evidence type="ECO:0000256" key="1">
    <source>
        <dbReference type="SAM" id="Phobius"/>
    </source>
</evidence>
<dbReference type="AlphaFoldDB" id="A9PCN4"/>
<name>A9PCN4_POPTR</name>
<feature type="transmembrane region" description="Helical" evidence="1">
    <location>
        <begin position="6"/>
        <end position="24"/>
    </location>
</feature>
<proteinExistence type="evidence at transcript level"/>
<dbReference type="EMBL" id="EF146031">
    <property type="protein sequence ID" value="ABK94137.1"/>
    <property type="molecule type" value="mRNA"/>
</dbReference>
<dbReference type="EMBL" id="EF146336">
    <property type="protein sequence ID" value="ABK94419.1"/>
    <property type="molecule type" value="mRNA"/>
</dbReference>
<keyword evidence="1" id="KW-1133">Transmembrane helix</keyword>
<evidence type="ECO:0000313" key="2">
    <source>
        <dbReference type="EMBL" id="ABK94137.1"/>
    </source>
</evidence>
<keyword evidence="1" id="KW-0472">Membrane</keyword>